<keyword evidence="9" id="KW-0539">Nucleus</keyword>
<evidence type="ECO:0000256" key="1">
    <source>
        <dbReference type="ARBA" id="ARBA00004123"/>
    </source>
</evidence>
<dbReference type="GO" id="GO:0008270">
    <property type="term" value="F:zinc ion binding"/>
    <property type="evidence" value="ECO:0007669"/>
    <property type="project" value="UniProtKB-KW"/>
</dbReference>
<reference evidence="13 14" key="1">
    <citation type="journal article" date="2021" name="Elife">
        <title>Chloroplast acquisition without the gene transfer in kleptoplastic sea slugs, Plakobranchus ocellatus.</title>
        <authorList>
            <person name="Maeda T."/>
            <person name="Takahashi S."/>
            <person name="Yoshida T."/>
            <person name="Shimamura S."/>
            <person name="Takaki Y."/>
            <person name="Nagai Y."/>
            <person name="Toyoda A."/>
            <person name="Suzuki Y."/>
            <person name="Arimoto A."/>
            <person name="Ishii H."/>
            <person name="Satoh N."/>
            <person name="Nishiyama T."/>
            <person name="Hasebe M."/>
            <person name="Maruyama T."/>
            <person name="Minagawa J."/>
            <person name="Obokata J."/>
            <person name="Shigenobu S."/>
        </authorList>
    </citation>
    <scope>NUCLEOTIDE SEQUENCE [LARGE SCALE GENOMIC DNA]</scope>
</reference>
<dbReference type="Gene3D" id="3.30.160.60">
    <property type="entry name" value="Classic Zinc Finger"/>
    <property type="match status" value="1"/>
</dbReference>
<keyword evidence="3" id="KW-0677">Repeat</keyword>
<evidence type="ECO:0000256" key="3">
    <source>
        <dbReference type="ARBA" id="ARBA00022737"/>
    </source>
</evidence>
<proteinExistence type="predicted"/>
<dbReference type="InterPro" id="IPR013087">
    <property type="entry name" value="Znf_C2H2_type"/>
</dbReference>
<evidence type="ECO:0000313" key="14">
    <source>
        <dbReference type="Proteomes" id="UP000762676"/>
    </source>
</evidence>
<keyword evidence="5" id="KW-0862">Zinc</keyword>
<keyword evidence="4 10" id="KW-0863">Zinc-finger</keyword>
<dbReference type="SUPFAM" id="SSF57667">
    <property type="entry name" value="beta-beta-alpha zinc fingers"/>
    <property type="match status" value="1"/>
</dbReference>
<feature type="compositionally biased region" description="Polar residues" evidence="11">
    <location>
        <begin position="37"/>
        <end position="54"/>
    </location>
</feature>
<feature type="region of interest" description="Disordered" evidence="11">
    <location>
        <begin position="190"/>
        <end position="211"/>
    </location>
</feature>
<dbReference type="PROSITE" id="PS00028">
    <property type="entry name" value="ZINC_FINGER_C2H2_1"/>
    <property type="match status" value="1"/>
</dbReference>
<feature type="domain" description="C2H2-type" evidence="12">
    <location>
        <begin position="6"/>
        <end position="33"/>
    </location>
</feature>
<dbReference type="Proteomes" id="UP000762676">
    <property type="component" value="Unassembled WGS sequence"/>
</dbReference>
<evidence type="ECO:0000259" key="12">
    <source>
        <dbReference type="PROSITE" id="PS50157"/>
    </source>
</evidence>
<feature type="region of interest" description="Disordered" evidence="11">
    <location>
        <begin position="83"/>
        <end position="107"/>
    </location>
</feature>
<dbReference type="PROSITE" id="PS50157">
    <property type="entry name" value="ZINC_FINGER_C2H2_2"/>
    <property type="match status" value="1"/>
</dbReference>
<dbReference type="EMBL" id="BMAT01007286">
    <property type="protein sequence ID" value="GFR61465.1"/>
    <property type="molecule type" value="Genomic_DNA"/>
</dbReference>
<evidence type="ECO:0000256" key="8">
    <source>
        <dbReference type="ARBA" id="ARBA00023163"/>
    </source>
</evidence>
<dbReference type="FunFam" id="3.30.160.60:FF:000322">
    <property type="entry name" value="GDNF-inducible zinc finger protein 1"/>
    <property type="match status" value="1"/>
</dbReference>
<dbReference type="GO" id="GO:0005634">
    <property type="term" value="C:nucleus"/>
    <property type="evidence" value="ECO:0007669"/>
    <property type="project" value="UniProtKB-SubCell"/>
</dbReference>
<gene>
    <name evidence="13" type="ORF">ElyMa_003557600</name>
</gene>
<evidence type="ECO:0000313" key="13">
    <source>
        <dbReference type="EMBL" id="GFR61465.1"/>
    </source>
</evidence>
<evidence type="ECO:0000256" key="2">
    <source>
        <dbReference type="ARBA" id="ARBA00022723"/>
    </source>
</evidence>
<protein>
    <submittedName>
        <fullName evidence="13">Zinc finger protein 768</fullName>
    </submittedName>
</protein>
<organism evidence="13 14">
    <name type="scientific">Elysia marginata</name>
    <dbReference type="NCBI Taxonomy" id="1093978"/>
    <lineage>
        <taxon>Eukaryota</taxon>
        <taxon>Metazoa</taxon>
        <taxon>Spiralia</taxon>
        <taxon>Lophotrochozoa</taxon>
        <taxon>Mollusca</taxon>
        <taxon>Gastropoda</taxon>
        <taxon>Heterobranchia</taxon>
        <taxon>Euthyneura</taxon>
        <taxon>Panpulmonata</taxon>
        <taxon>Sacoglossa</taxon>
        <taxon>Placobranchoidea</taxon>
        <taxon>Plakobranchidae</taxon>
        <taxon>Elysia</taxon>
    </lineage>
</organism>
<keyword evidence="8" id="KW-0804">Transcription</keyword>
<name>A0AAV4EL48_9GAST</name>
<evidence type="ECO:0000256" key="5">
    <source>
        <dbReference type="ARBA" id="ARBA00022833"/>
    </source>
</evidence>
<dbReference type="InterPro" id="IPR036236">
    <property type="entry name" value="Znf_C2H2_sf"/>
</dbReference>
<accession>A0AAV4EL48</accession>
<dbReference type="GO" id="GO:0003677">
    <property type="term" value="F:DNA binding"/>
    <property type="evidence" value="ECO:0007669"/>
    <property type="project" value="UniProtKB-KW"/>
</dbReference>
<feature type="region of interest" description="Disordered" evidence="11">
    <location>
        <begin position="30"/>
        <end position="54"/>
    </location>
</feature>
<evidence type="ECO:0000256" key="10">
    <source>
        <dbReference type="PROSITE-ProRule" id="PRU00042"/>
    </source>
</evidence>
<feature type="compositionally biased region" description="Low complexity" evidence="11">
    <location>
        <begin position="97"/>
        <end position="107"/>
    </location>
</feature>
<keyword evidence="6" id="KW-0805">Transcription regulation</keyword>
<keyword evidence="7" id="KW-0238">DNA-binding</keyword>
<comment type="caution">
    <text evidence="13">The sequence shown here is derived from an EMBL/GenBank/DDBJ whole genome shotgun (WGS) entry which is preliminary data.</text>
</comment>
<evidence type="ECO:0000256" key="9">
    <source>
        <dbReference type="ARBA" id="ARBA00023242"/>
    </source>
</evidence>
<evidence type="ECO:0000256" key="11">
    <source>
        <dbReference type="SAM" id="MobiDB-lite"/>
    </source>
</evidence>
<feature type="region of interest" description="Disordered" evidence="11">
    <location>
        <begin position="280"/>
        <end position="307"/>
    </location>
</feature>
<keyword evidence="2" id="KW-0479">Metal-binding</keyword>
<evidence type="ECO:0000256" key="6">
    <source>
        <dbReference type="ARBA" id="ARBA00023015"/>
    </source>
</evidence>
<keyword evidence="14" id="KW-1185">Reference proteome</keyword>
<evidence type="ECO:0000256" key="4">
    <source>
        <dbReference type="ARBA" id="ARBA00022771"/>
    </source>
</evidence>
<dbReference type="AlphaFoldDB" id="A0AAV4EL48"/>
<evidence type="ECO:0000256" key="7">
    <source>
        <dbReference type="ARBA" id="ARBA00023125"/>
    </source>
</evidence>
<feature type="compositionally biased region" description="Polar residues" evidence="11">
    <location>
        <begin position="289"/>
        <end position="300"/>
    </location>
</feature>
<sequence>MHEKPFACPLCDKRFATSSLWLKHQSAHSGTLHDSDQTYTNSTSLKTQQRSQSKARTNLCPECGKVYTVTARNHECNVGTEGSKDEMLISHPPQLPQPSSSSSSSLSFLQQQFQQQLPCNQHRYKLPSSEQHQHQTQQQISDIRLAHVPVPEETQQQQLLRNHSFMAPPTVSAAMQAALSTPSQTFLPLPSSSSSISALSPSPSNSSTIKPTRVSSHMMLHLQSPPTAASALPSHHHQIVTHSPTLRSVLQTEQSPQRMPSQLLLAQASPSQRLQQYNMSREEGRPGQVQDSQSYTMTQSRAERGENAMTTSFVAGSETAGEIKPNYNYVIVYDNPTQQ</sequence>
<comment type="subcellular location">
    <subcellularLocation>
        <location evidence="1">Nucleus</location>
    </subcellularLocation>
</comment>